<name>A0A1S2LLY4_9BACI</name>
<evidence type="ECO:0000256" key="1">
    <source>
        <dbReference type="SAM" id="SignalP"/>
    </source>
</evidence>
<reference evidence="3 4" key="3">
    <citation type="journal article" date="2019" name="Int. J. Syst. Evol. Microbiol.">
        <title>Anaerobacillus isosaccharinicus sp. nov., an alkaliphilic bacterium which degrades isosaccharinic acid.</title>
        <authorList>
            <person name="Bassil N.M."/>
            <person name="Lloyd J.R."/>
        </authorList>
    </citation>
    <scope>NUCLEOTIDE SEQUENCE [LARGE SCALE GENOMIC DNA]</scope>
    <source>
        <strain evidence="3 4">NB2006</strain>
    </source>
</reference>
<dbReference type="AlphaFoldDB" id="A0A1S2LLY4"/>
<keyword evidence="4" id="KW-1185">Reference proteome</keyword>
<dbReference type="Proteomes" id="UP000180175">
    <property type="component" value="Chromosome"/>
</dbReference>
<gene>
    <name evidence="3" type="ORF">AWH56_022845</name>
    <name evidence="2" type="ORF">AWH56_13540</name>
</gene>
<sequence length="139" mass="16118">MFKTTLSLFLLIFILISTTVTAQTDKNIFIFNIEKDEIIKTVPTSSLVQKEIENYIVEINNVVRKFNPIPEKGYMIKIPLEPSIQIENKWMNALVDEAVLVIPEGEDPYLLIFNDENNPFFFTFEGKIDELLKLLNFSL</sequence>
<protein>
    <recommendedName>
        <fullName evidence="5">Group-specific protein</fullName>
    </recommendedName>
</protein>
<feature type="signal peptide" evidence="1">
    <location>
        <begin position="1"/>
        <end position="22"/>
    </location>
</feature>
<reference evidence="2 4" key="1">
    <citation type="submission" date="2016-10" db="EMBL/GenBank/DDBJ databases">
        <title>Draft genome sequences of four alkaliphilic bacteria belonging to the Anaerobacillus genus.</title>
        <authorList>
            <person name="Bassil N.M."/>
            <person name="Lloyd J.R."/>
        </authorList>
    </citation>
    <scope>NUCLEOTIDE SEQUENCE [LARGE SCALE GENOMIC DNA]</scope>
    <source>
        <strain evidence="2 4">NB2006</strain>
    </source>
</reference>
<keyword evidence="1" id="KW-0732">Signal</keyword>
<dbReference type="EMBL" id="LQXD01000123">
    <property type="protein sequence ID" value="OIJ13471.1"/>
    <property type="molecule type" value="Genomic_DNA"/>
</dbReference>
<accession>A0A1S2LLY4</accession>
<dbReference type="EMBL" id="CP063356">
    <property type="protein sequence ID" value="QOY35490.1"/>
    <property type="molecule type" value="Genomic_DNA"/>
</dbReference>
<organism evidence="2 4">
    <name type="scientific">Anaerobacillus isosaccharinicus</name>
    <dbReference type="NCBI Taxonomy" id="1532552"/>
    <lineage>
        <taxon>Bacteria</taxon>
        <taxon>Bacillati</taxon>
        <taxon>Bacillota</taxon>
        <taxon>Bacilli</taxon>
        <taxon>Bacillales</taxon>
        <taxon>Bacillaceae</taxon>
        <taxon>Anaerobacillus</taxon>
    </lineage>
</organism>
<reference evidence="3 4" key="2">
    <citation type="journal article" date="2017" name="Genome Announc.">
        <title>Draft Genome Sequences of Four Alkaliphilic Bacteria Belonging to the Anaerobacillus Genus.</title>
        <authorList>
            <person name="Bassil N.M."/>
            <person name="Lloyd J.R."/>
        </authorList>
    </citation>
    <scope>NUCLEOTIDE SEQUENCE [LARGE SCALE GENOMIC DNA]</scope>
    <source>
        <strain evidence="3 4">NB2006</strain>
    </source>
</reference>
<evidence type="ECO:0000313" key="2">
    <source>
        <dbReference type="EMBL" id="OIJ13471.1"/>
    </source>
</evidence>
<evidence type="ECO:0000313" key="4">
    <source>
        <dbReference type="Proteomes" id="UP000180175"/>
    </source>
</evidence>
<proteinExistence type="predicted"/>
<dbReference type="OrthoDB" id="2083243at2"/>
<dbReference type="KEGG" id="aia:AWH56_022845"/>
<reference evidence="3" key="4">
    <citation type="submission" date="2020-10" db="EMBL/GenBank/DDBJ databases">
        <authorList>
            <person name="Bassil N.M."/>
            <person name="Lloyd J.R."/>
        </authorList>
    </citation>
    <scope>NUCLEOTIDE SEQUENCE</scope>
    <source>
        <strain evidence="3">NB2006</strain>
    </source>
</reference>
<evidence type="ECO:0000313" key="3">
    <source>
        <dbReference type="EMBL" id="QOY35490.1"/>
    </source>
</evidence>
<evidence type="ECO:0008006" key="5">
    <source>
        <dbReference type="Google" id="ProtNLM"/>
    </source>
</evidence>
<feature type="chain" id="PRO_5036025463" description="Group-specific protein" evidence="1">
    <location>
        <begin position="23"/>
        <end position="139"/>
    </location>
</feature>
<dbReference type="RefSeq" id="WP_071317616.1">
    <property type="nucleotide sequence ID" value="NZ_CP063356.2"/>
</dbReference>